<dbReference type="KEGG" id="dord:105999095"/>
<evidence type="ECO:0000256" key="4">
    <source>
        <dbReference type="ARBA" id="ARBA00022989"/>
    </source>
</evidence>
<keyword evidence="3 6" id="KW-0812">Transmembrane</keyword>
<sequence length="244" mass="26456">MTETHTPYSSLKKLISCFNGVVAASGVILIALGLGVKYGRASMTTVLGLSCAYLLHFGYLFLVLGCVIIPLALAGWYGATKESRGTLLFCFLFMVTVLIVEITATSVILAFFPIVRDVALEHNFATLRKNYKGYNEPDDFSAKWNLVMEKLKCCGVNNYTDFSGSSFQMTTGHTYPRGCCKSIGTPTCNGQNVSTEVIHHEGCFSKLLKITRTHSLTLSGVSLGAAMIQLPGILATLLLFIKLG</sequence>
<dbReference type="OrthoDB" id="6134317at2759"/>
<dbReference type="PANTHER" id="PTHR19282:SF455">
    <property type="entry name" value="TETRASPANIN-16"/>
    <property type="match status" value="1"/>
</dbReference>
<dbReference type="InterPro" id="IPR018499">
    <property type="entry name" value="Tetraspanin/Peripherin"/>
</dbReference>
<dbReference type="PIRSF" id="PIRSF002419">
    <property type="entry name" value="Tetraspanin"/>
    <property type="match status" value="1"/>
</dbReference>
<dbReference type="Pfam" id="PF00335">
    <property type="entry name" value="Tetraspanin"/>
    <property type="match status" value="1"/>
</dbReference>
<dbReference type="CDD" id="cd03156">
    <property type="entry name" value="uroplakin_I_like_LEL"/>
    <property type="match status" value="1"/>
</dbReference>
<evidence type="ECO:0000256" key="5">
    <source>
        <dbReference type="ARBA" id="ARBA00023136"/>
    </source>
</evidence>
<dbReference type="InterPro" id="IPR008952">
    <property type="entry name" value="Tetraspanin_EC2_sf"/>
</dbReference>
<feature type="transmembrane region" description="Helical" evidence="6">
    <location>
        <begin position="51"/>
        <end position="74"/>
    </location>
</feature>
<feature type="transmembrane region" description="Helical" evidence="6">
    <location>
        <begin position="20"/>
        <end position="39"/>
    </location>
</feature>
<feature type="transmembrane region" description="Helical" evidence="6">
    <location>
        <begin position="216"/>
        <end position="241"/>
    </location>
</feature>
<evidence type="ECO:0000256" key="6">
    <source>
        <dbReference type="RuleBase" id="RU361218"/>
    </source>
</evidence>
<organism evidence="7 8">
    <name type="scientific">Dipodomys ordii</name>
    <name type="common">Ord's kangaroo rat</name>
    <dbReference type="NCBI Taxonomy" id="10020"/>
    <lineage>
        <taxon>Eukaryota</taxon>
        <taxon>Metazoa</taxon>
        <taxon>Chordata</taxon>
        <taxon>Craniata</taxon>
        <taxon>Vertebrata</taxon>
        <taxon>Euteleostomi</taxon>
        <taxon>Mammalia</taxon>
        <taxon>Eutheria</taxon>
        <taxon>Euarchontoglires</taxon>
        <taxon>Glires</taxon>
        <taxon>Rodentia</taxon>
        <taxon>Castorimorpha</taxon>
        <taxon>Heteromyidae</taxon>
        <taxon>Dipodomyinae</taxon>
        <taxon>Dipodomys</taxon>
    </lineage>
</organism>
<keyword evidence="7" id="KW-1185">Reference proteome</keyword>
<dbReference type="SUPFAM" id="SSF48652">
    <property type="entry name" value="Tetraspanin"/>
    <property type="match status" value="1"/>
</dbReference>
<evidence type="ECO:0000256" key="3">
    <source>
        <dbReference type="ARBA" id="ARBA00022692"/>
    </source>
</evidence>
<evidence type="ECO:0000256" key="1">
    <source>
        <dbReference type="ARBA" id="ARBA00004141"/>
    </source>
</evidence>
<dbReference type="InParanoid" id="A0A1S3GL78"/>
<dbReference type="PRINTS" id="PR00259">
    <property type="entry name" value="TMFOUR"/>
</dbReference>
<protein>
    <recommendedName>
        <fullName evidence="6">Tetraspanin</fullName>
    </recommendedName>
</protein>
<dbReference type="InterPro" id="IPR000301">
    <property type="entry name" value="Tetraspanin_animals"/>
</dbReference>
<dbReference type="FunFam" id="1.10.1450.10:FF:000027">
    <property type="entry name" value="Tetraspanin"/>
    <property type="match status" value="1"/>
</dbReference>
<comment type="similarity">
    <text evidence="2 6">Belongs to the tetraspanin (TM4SF) family.</text>
</comment>
<dbReference type="AlphaFoldDB" id="A0A1S3GL78"/>
<evidence type="ECO:0000313" key="7">
    <source>
        <dbReference type="Proteomes" id="UP000081671"/>
    </source>
</evidence>
<dbReference type="GO" id="GO:0005886">
    <property type="term" value="C:plasma membrane"/>
    <property type="evidence" value="ECO:0007669"/>
    <property type="project" value="TreeGrafter"/>
</dbReference>
<dbReference type="GeneID" id="105999095"/>
<dbReference type="RefSeq" id="XP_012889450.1">
    <property type="nucleotide sequence ID" value="XM_013033996.1"/>
</dbReference>
<reference evidence="8" key="1">
    <citation type="submission" date="2025-08" db="UniProtKB">
        <authorList>
            <consortium name="RefSeq"/>
        </authorList>
    </citation>
    <scope>IDENTIFICATION</scope>
    <source>
        <tissue evidence="8">Kidney</tissue>
    </source>
</reference>
<gene>
    <name evidence="8" type="primary">Tspan16</name>
</gene>
<dbReference type="CTD" id="26526"/>
<evidence type="ECO:0000256" key="2">
    <source>
        <dbReference type="ARBA" id="ARBA00006840"/>
    </source>
</evidence>
<accession>A0A1S3GL78</accession>
<keyword evidence="4 6" id="KW-1133">Transmembrane helix</keyword>
<dbReference type="Proteomes" id="UP000081671">
    <property type="component" value="Unplaced"/>
</dbReference>
<keyword evidence="5 6" id="KW-0472">Membrane</keyword>
<comment type="subcellular location">
    <subcellularLocation>
        <location evidence="1 6">Membrane</location>
        <topology evidence="1 6">Multi-pass membrane protein</topology>
    </subcellularLocation>
</comment>
<evidence type="ECO:0000313" key="8">
    <source>
        <dbReference type="RefSeq" id="XP_012889450.1"/>
    </source>
</evidence>
<name>A0A1S3GL78_DIPOR</name>
<dbReference type="Gene3D" id="1.10.1450.10">
    <property type="entry name" value="Tetraspanin"/>
    <property type="match status" value="1"/>
</dbReference>
<feature type="transmembrane region" description="Helical" evidence="6">
    <location>
        <begin position="86"/>
        <end position="112"/>
    </location>
</feature>
<proteinExistence type="inferred from homology"/>
<dbReference type="PANTHER" id="PTHR19282">
    <property type="entry name" value="TETRASPANIN"/>
    <property type="match status" value="1"/>
</dbReference>